<dbReference type="PANTHER" id="PTHR31727:SF6">
    <property type="entry name" value="OLEOYL-ACYL CARRIER PROTEIN THIOESTERASE 1, CHLOROPLASTIC"/>
    <property type="match status" value="1"/>
</dbReference>
<evidence type="ECO:0000259" key="9">
    <source>
        <dbReference type="Pfam" id="PF20791"/>
    </source>
</evidence>
<keyword evidence="11" id="KW-1185">Reference proteome</keyword>
<sequence>MGKIYRQNYRIPFYETDVNHQVKLPHLLSVALQVSGQQSLSLGVSDEDIFDQYHLVWVITEYDVQIERMPRYGEDIIIETEADSYNRLFCYRYFRIFDQEGNQLLSIFCHFVLIDFDTRKVAQVPDDLVAPYEATKIKKLIRGQKYRDLQEAKETFYHVRYFDLDMNGHVNNGKYLEWMYDVLDIDFLRQHSPKSIHLKYVKEIHYGGDIYSRVEQEGVISRHDITSNGELNAQAIIEWEKKDV</sequence>
<keyword evidence="5" id="KW-0809">Transit peptide</keyword>
<evidence type="ECO:0000256" key="7">
    <source>
        <dbReference type="ARBA" id="ARBA00023160"/>
    </source>
</evidence>
<feature type="domain" description="Acyl-ACP thioesterase N-terminal hotdog" evidence="8">
    <location>
        <begin position="2"/>
        <end position="132"/>
    </location>
</feature>
<dbReference type="Pfam" id="PF20791">
    <property type="entry name" value="Acyl-ACP_TE_C"/>
    <property type="match status" value="1"/>
</dbReference>
<dbReference type="InterPro" id="IPR049427">
    <property type="entry name" value="Acyl-ACP_TE_C"/>
</dbReference>
<evidence type="ECO:0000256" key="1">
    <source>
        <dbReference type="ARBA" id="ARBA00006500"/>
    </source>
</evidence>
<name>A0ABS2PNQ7_9STRE</name>
<dbReference type="SUPFAM" id="SSF54637">
    <property type="entry name" value="Thioesterase/thiol ester dehydrase-isomerase"/>
    <property type="match status" value="2"/>
</dbReference>
<gene>
    <name evidence="10" type="ORF">JOC31_001899</name>
</gene>
<comment type="caution">
    <text evidence="10">The sequence shown here is derived from an EMBL/GenBank/DDBJ whole genome shotgun (WGS) entry which is preliminary data.</text>
</comment>
<evidence type="ECO:0000313" key="10">
    <source>
        <dbReference type="EMBL" id="MBM7637069.1"/>
    </source>
</evidence>
<dbReference type="PANTHER" id="PTHR31727">
    <property type="entry name" value="OLEOYL-ACYL CARRIER PROTEIN THIOESTERASE 1, CHLOROPLASTIC"/>
    <property type="match status" value="1"/>
</dbReference>
<dbReference type="EMBL" id="JAFBEI010000057">
    <property type="protein sequence ID" value="MBM7637069.1"/>
    <property type="molecule type" value="Genomic_DNA"/>
</dbReference>
<feature type="domain" description="Acyl-ACP thioesterase-like C-terminal" evidence="9">
    <location>
        <begin position="148"/>
        <end position="241"/>
    </location>
</feature>
<evidence type="ECO:0000256" key="4">
    <source>
        <dbReference type="ARBA" id="ARBA00022832"/>
    </source>
</evidence>
<keyword evidence="4" id="KW-0276">Fatty acid metabolism</keyword>
<protein>
    <submittedName>
        <fullName evidence="10">Medium-chain acyl-[acyl-carrier-protein] hydrolase</fullName>
        <ecNumber evidence="10">3.1.2.21</ecNumber>
    </submittedName>
</protein>
<dbReference type="Gene3D" id="3.10.129.10">
    <property type="entry name" value="Hotdog Thioesterase"/>
    <property type="match status" value="1"/>
</dbReference>
<dbReference type="RefSeq" id="WP_205017918.1">
    <property type="nucleotide sequence ID" value="NZ_JAFBEI010000057.1"/>
</dbReference>
<dbReference type="InterPro" id="IPR002864">
    <property type="entry name" value="Acyl-ACP_thioesterase_NHD"/>
</dbReference>
<evidence type="ECO:0000256" key="2">
    <source>
        <dbReference type="ARBA" id="ARBA00022516"/>
    </source>
</evidence>
<evidence type="ECO:0000259" key="8">
    <source>
        <dbReference type="Pfam" id="PF01643"/>
    </source>
</evidence>
<keyword evidence="2" id="KW-0444">Lipid biosynthesis</keyword>
<keyword evidence="7" id="KW-0275">Fatty acid biosynthesis</keyword>
<organism evidence="10 11">
    <name type="scientific">Streptococcus saliviloxodontae</name>
    <dbReference type="NCBI Taxonomy" id="1349416"/>
    <lineage>
        <taxon>Bacteria</taxon>
        <taxon>Bacillati</taxon>
        <taxon>Bacillota</taxon>
        <taxon>Bacilli</taxon>
        <taxon>Lactobacillales</taxon>
        <taxon>Streptococcaceae</taxon>
        <taxon>Streptococcus</taxon>
    </lineage>
</organism>
<accession>A0ABS2PNQ7</accession>
<dbReference type="InterPro" id="IPR045023">
    <property type="entry name" value="FATA/B"/>
</dbReference>
<evidence type="ECO:0000256" key="3">
    <source>
        <dbReference type="ARBA" id="ARBA00022801"/>
    </source>
</evidence>
<evidence type="ECO:0000256" key="6">
    <source>
        <dbReference type="ARBA" id="ARBA00023098"/>
    </source>
</evidence>
<reference evidence="10 11" key="1">
    <citation type="submission" date="2021-01" db="EMBL/GenBank/DDBJ databases">
        <title>Genomic Encyclopedia of Type Strains, Phase IV (KMG-IV): sequencing the most valuable type-strain genomes for metagenomic binning, comparative biology and taxonomic classification.</title>
        <authorList>
            <person name="Goeker M."/>
        </authorList>
    </citation>
    <scope>NUCLEOTIDE SEQUENCE [LARGE SCALE GENOMIC DNA]</scope>
    <source>
        <strain evidence="10 11">DSM 27513</strain>
    </source>
</reference>
<dbReference type="InterPro" id="IPR029069">
    <property type="entry name" value="HotDog_dom_sf"/>
</dbReference>
<proteinExistence type="inferred from homology"/>
<dbReference type="GO" id="GO:0016297">
    <property type="term" value="F:fatty acyl-[ACP] hydrolase activity"/>
    <property type="evidence" value="ECO:0007669"/>
    <property type="project" value="UniProtKB-EC"/>
</dbReference>
<evidence type="ECO:0000313" key="11">
    <source>
        <dbReference type="Proteomes" id="UP000809081"/>
    </source>
</evidence>
<dbReference type="EC" id="3.1.2.21" evidence="10"/>
<evidence type="ECO:0000256" key="5">
    <source>
        <dbReference type="ARBA" id="ARBA00022946"/>
    </source>
</evidence>
<keyword evidence="6" id="KW-0443">Lipid metabolism</keyword>
<dbReference type="Pfam" id="PF01643">
    <property type="entry name" value="Acyl-ACP_TE"/>
    <property type="match status" value="1"/>
</dbReference>
<keyword evidence="3 10" id="KW-0378">Hydrolase</keyword>
<dbReference type="CDD" id="cd00586">
    <property type="entry name" value="4HBT"/>
    <property type="match status" value="1"/>
</dbReference>
<dbReference type="Proteomes" id="UP000809081">
    <property type="component" value="Unassembled WGS sequence"/>
</dbReference>
<comment type="similarity">
    <text evidence="1">Belongs to the acyl-ACP thioesterase family.</text>
</comment>